<keyword evidence="7 13" id="KW-0479">Metal-binding</keyword>
<dbReference type="GO" id="GO:0045892">
    <property type="term" value="P:negative regulation of DNA-templated transcription"/>
    <property type="evidence" value="ECO:0007669"/>
    <property type="project" value="TreeGrafter"/>
</dbReference>
<dbReference type="EMBL" id="JPGN01000035">
    <property type="protein sequence ID" value="KFI19865.1"/>
    <property type="molecule type" value="Genomic_DNA"/>
</dbReference>
<dbReference type="GO" id="GO:0005829">
    <property type="term" value="C:cytosol"/>
    <property type="evidence" value="ECO:0007669"/>
    <property type="project" value="TreeGrafter"/>
</dbReference>
<feature type="binding site" evidence="13">
    <location>
        <position position="142"/>
    </location>
    <ligand>
        <name>Zn(2+)</name>
        <dbReference type="ChEBI" id="CHEBI:29105"/>
    </ligand>
</feature>
<evidence type="ECO:0000256" key="5">
    <source>
        <dbReference type="ARBA" id="ARBA00022490"/>
    </source>
</evidence>
<dbReference type="HOGENOM" id="CLU_096072_3_3_6"/>
<feature type="binding site" evidence="14">
    <location>
        <position position="134"/>
    </location>
    <ligand>
        <name>Fe cation</name>
        <dbReference type="ChEBI" id="CHEBI:24875"/>
    </ligand>
</feature>
<keyword evidence="5 15" id="KW-0963">Cytoplasm</keyword>
<dbReference type="FunFam" id="1.10.10.10:FF:000007">
    <property type="entry name" value="Ferric uptake regulation protein"/>
    <property type="match status" value="1"/>
</dbReference>
<evidence type="ECO:0000256" key="10">
    <source>
        <dbReference type="ARBA" id="ARBA00023015"/>
    </source>
</evidence>
<evidence type="ECO:0000256" key="8">
    <source>
        <dbReference type="ARBA" id="ARBA00022833"/>
    </source>
</evidence>
<protein>
    <recommendedName>
        <fullName evidence="4 15">Ferric uptake regulation protein</fullName>
    </recommendedName>
</protein>
<dbReference type="GO" id="GO:0000976">
    <property type="term" value="F:transcription cis-regulatory region binding"/>
    <property type="evidence" value="ECO:0007669"/>
    <property type="project" value="TreeGrafter"/>
</dbReference>
<dbReference type="NCBIfam" id="NF006999">
    <property type="entry name" value="PRK09462.1"/>
    <property type="match status" value="1"/>
</dbReference>
<dbReference type="Pfam" id="PF01475">
    <property type="entry name" value="FUR"/>
    <property type="match status" value="1"/>
</dbReference>
<dbReference type="InterPro" id="IPR043135">
    <property type="entry name" value="Fur_C"/>
</dbReference>
<comment type="cofactor">
    <cofactor evidence="14">
        <name>Mn(2+)</name>
        <dbReference type="ChEBI" id="CHEBI:29035"/>
    </cofactor>
    <cofactor evidence="14">
        <name>Fe(2+)</name>
        <dbReference type="ChEBI" id="CHEBI:29033"/>
    </cofactor>
    <text evidence="14">Binds 1 Mn(2+) or Fe(2+) ion per subunit.</text>
</comment>
<dbReference type="Proteomes" id="UP000028839">
    <property type="component" value="Unassembled WGS sequence"/>
</dbReference>
<feature type="binding site" evidence="14">
    <location>
        <position position="98"/>
    </location>
    <ligand>
        <name>Fe cation</name>
        <dbReference type="ChEBI" id="CHEBI:24875"/>
    </ligand>
</feature>
<feature type="binding site" evidence="13">
    <location>
        <position position="145"/>
    </location>
    <ligand>
        <name>Zn(2+)</name>
        <dbReference type="ChEBI" id="CHEBI:29105"/>
    </ligand>
</feature>
<dbReference type="GO" id="GO:1900705">
    <property type="term" value="P:negative regulation of siderophore biosynthetic process"/>
    <property type="evidence" value="ECO:0007669"/>
    <property type="project" value="TreeGrafter"/>
</dbReference>
<comment type="caution">
    <text evidence="16">The sequence shown here is derived from an EMBL/GenBank/DDBJ whole genome shotgun (WGS) entry which is preliminary data.</text>
</comment>
<dbReference type="PANTHER" id="PTHR33202">
    <property type="entry name" value="ZINC UPTAKE REGULATION PROTEIN"/>
    <property type="match status" value="1"/>
</dbReference>
<evidence type="ECO:0000256" key="13">
    <source>
        <dbReference type="PIRSR" id="PIRSR602481-1"/>
    </source>
</evidence>
<evidence type="ECO:0000256" key="12">
    <source>
        <dbReference type="ARBA" id="ARBA00023163"/>
    </source>
</evidence>
<keyword evidence="8 13" id="KW-0862">Zinc</keyword>
<comment type="subcellular location">
    <subcellularLocation>
        <location evidence="1 15">Cytoplasm</location>
    </subcellularLocation>
</comment>
<evidence type="ECO:0000256" key="11">
    <source>
        <dbReference type="ARBA" id="ARBA00023125"/>
    </source>
</evidence>
<keyword evidence="12 15" id="KW-0804">Transcription</keyword>
<comment type="cofactor">
    <cofactor evidence="13">
        <name>Zn(2+)</name>
        <dbReference type="ChEBI" id="CHEBI:29105"/>
    </cofactor>
    <text evidence="13">Binds 1 zinc ion per subunit.</text>
</comment>
<dbReference type="InterPro" id="IPR002481">
    <property type="entry name" value="FUR"/>
</dbReference>
<dbReference type="OrthoDB" id="8659436at2"/>
<gene>
    <name evidence="15" type="primary">fur</name>
    <name evidence="16" type="ORF">IB75_06215</name>
</gene>
<evidence type="ECO:0000256" key="9">
    <source>
        <dbReference type="ARBA" id="ARBA00023004"/>
    </source>
</evidence>
<feature type="binding site" evidence="13">
    <location>
        <position position="102"/>
    </location>
    <ligand>
        <name>Zn(2+)</name>
        <dbReference type="ChEBI" id="CHEBI:29105"/>
    </ligand>
</feature>
<keyword evidence="10 15" id="KW-0805">Transcription regulation</keyword>
<feature type="binding site" evidence="14">
    <location>
        <position position="117"/>
    </location>
    <ligand>
        <name>Fe cation</name>
        <dbReference type="ChEBI" id="CHEBI:24875"/>
    </ligand>
</feature>
<proteinExistence type="inferred from homology"/>
<sequence length="159" mass="18080">MMRTRILESQDLRKAGLKVTLPRLKVLEILETSSQRHMSAEDVYKALLDQGEEIGLATVYRVLTQFEAAGLVSRHYFEGGQSGGVHSVFEMDSGEHHDHLLCVRCGKIEEFVNEIIEKQQEELARKAGFNMTDHCLYIYGICADCQQAEFSKDQKVKKT</sequence>
<dbReference type="AlphaFoldDB" id="A0A0E2Z8C3"/>
<comment type="similarity">
    <text evidence="2 15">Belongs to the Fur family.</text>
</comment>
<dbReference type="Gene3D" id="1.10.10.10">
    <property type="entry name" value="Winged helix-like DNA-binding domain superfamily/Winged helix DNA-binding domain"/>
    <property type="match status" value="1"/>
</dbReference>
<evidence type="ECO:0000256" key="3">
    <source>
        <dbReference type="ARBA" id="ARBA00011738"/>
    </source>
</evidence>
<feature type="binding site" evidence="13">
    <location>
        <position position="105"/>
    </location>
    <ligand>
        <name>Zn(2+)</name>
        <dbReference type="ChEBI" id="CHEBI:29105"/>
    </ligand>
</feature>
<dbReference type="FunFam" id="3.30.1490.190:FF:000001">
    <property type="entry name" value="Ferric uptake regulation protein"/>
    <property type="match status" value="1"/>
</dbReference>
<feature type="binding site" evidence="14">
    <location>
        <position position="96"/>
    </location>
    <ligand>
        <name>Fe cation</name>
        <dbReference type="ChEBI" id="CHEBI:24875"/>
    </ligand>
</feature>
<dbReference type="CDD" id="cd07153">
    <property type="entry name" value="Fur_like"/>
    <property type="match status" value="1"/>
</dbReference>
<evidence type="ECO:0000256" key="2">
    <source>
        <dbReference type="ARBA" id="ARBA00007957"/>
    </source>
</evidence>
<evidence type="ECO:0000313" key="16">
    <source>
        <dbReference type="EMBL" id="KFI19865.1"/>
    </source>
</evidence>
<dbReference type="GO" id="GO:0008270">
    <property type="term" value="F:zinc ion binding"/>
    <property type="evidence" value="ECO:0007669"/>
    <property type="project" value="TreeGrafter"/>
</dbReference>
<keyword evidence="6 15" id="KW-0678">Repressor</keyword>
<name>A0A0E2Z8C3_9GAMM</name>
<dbReference type="GO" id="GO:0003700">
    <property type="term" value="F:DNA-binding transcription factor activity"/>
    <property type="evidence" value="ECO:0007669"/>
    <property type="project" value="UniProtKB-UniRule"/>
</dbReference>
<evidence type="ECO:0000256" key="6">
    <source>
        <dbReference type="ARBA" id="ARBA00022491"/>
    </source>
</evidence>
<keyword evidence="9 14" id="KW-0408">Iron</keyword>
<dbReference type="InterPro" id="IPR036388">
    <property type="entry name" value="WH-like_DNA-bd_sf"/>
</dbReference>
<accession>A0A0E2Z8C3</accession>
<comment type="subunit">
    <text evidence="3 15">Homodimer.</text>
</comment>
<evidence type="ECO:0000256" key="1">
    <source>
        <dbReference type="ARBA" id="ARBA00004496"/>
    </source>
</evidence>
<dbReference type="Gene3D" id="3.30.1490.190">
    <property type="match status" value="1"/>
</dbReference>
<keyword evidence="11 15" id="KW-0238">DNA-binding</keyword>
<evidence type="ECO:0000256" key="14">
    <source>
        <dbReference type="PIRSR" id="PIRSR602481-2"/>
    </source>
</evidence>
<evidence type="ECO:0000256" key="7">
    <source>
        <dbReference type="ARBA" id="ARBA00022723"/>
    </source>
</evidence>
<reference evidence="16 17" key="1">
    <citation type="submission" date="2014-07" db="EMBL/GenBank/DDBJ databases">
        <title>Comparative analysis of Nitrosococcus oceani genome inventories of strains from Pacific and Atlantic gyres.</title>
        <authorList>
            <person name="Lim C.K."/>
            <person name="Wang L."/>
            <person name="Sayavedra-Soto L.A."/>
            <person name="Klotz M.G."/>
        </authorList>
    </citation>
    <scope>NUCLEOTIDE SEQUENCE [LARGE SCALE GENOMIC DNA]</scope>
    <source>
        <strain evidence="16 17">C-27</strain>
    </source>
</reference>
<organism evidence="16 17">
    <name type="scientific">Nitrosococcus oceani C-27</name>
    <dbReference type="NCBI Taxonomy" id="314279"/>
    <lineage>
        <taxon>Bacteria</taxon>
        <taxon>Pseudomonadati</taxon>
        <taxon>Pseudomonadota</taxon>
        <taxon>Gammaproteobacteria</taxon>
        <taxon>Chromatiales</taxon>
        <taxon>Chromatiaceae</taxon>
        <taxon>Nitrosococcus</taxon>
    </lineage>
</organism>
<dbReference type="SUPFAM" id="SSF46785">
    <property type="entry name" value="Winged helix' DNA-binding domain"/>
    <property type="match status" value="1"/>
</dbReference>
<evidence type="ECO:0000256" key="15">
    <source>
        <dbReference type="RuleBase" id="RU364037"/>
    </source>
</evidence>
<dbReference type="PANTHER" id="PTHR33202:SF2">
    <property type="entry name" value="FERRIC UPTAKE REGULATION PROTEIN"/>
    <property type="match status" value="1"/>
</dbReference>
<evidence type="ECO:0000313" key="17">
    <source>
        <dbReference type="Proteomes" id="UP000028839"/>
    </source>
</evidence>
<dbReference type="InterPro" id="IPR036390">
    <property type="entry name" value="WH_DNA-bd_sf"/>
</dbReference>
<evidence type="ECO:0000256" key="4">
    <source>
        <dbReference type="ARBA" id="ARBA00020910"/>
    </source>
</evidence>